<dbReference type="AlphaFoldDB" id="M1WNV0"/>
<accession>M1WNV0</accession>
<reference evidence="1 2" key="1">
    <citation type="journal article" date="2013" name="PLoS ONE">
        <title>The first genomic and proteomic characterization of a deep-sea sulfate reducer: insights into the piezophilic lifestyle of Desulfovibrio piezophilus.</title>
        <authorList>
            <person name="Pradel N."/>
            <person name="Ji B."/>
            <person name="Gimenez G."/>
            <person name="Talla E."/>
            <person name="Lenoble P."/>
            <person name="Garel M."/>
            <person name="Tamburini C."/>
            <person name="Fourquet P."/>
            <person name="Lebrun R."/>
            <person name="Bertin P."/>
            <person name="Denis Y."/>
            <person name="Pophillat M."/>
            <person name="Barbe V."/>
            <person name="Ollivier B."/>
            <person name="Dolla A."/>
        </authorList>
    </citation>
    <scope>NUCLEOTIDE SEQUENCE [LARGE SCALE GENOMIC DNA]</scope>
    <source>
        <strain evidence="2">DSM 10523 / SB164P1</strain>
    </source>
</reference>
<reference evidence="2" key="2">
    <citation type="journal article" date="2013" name="Stand. Genomic Sci.">
        <title>Complete genome sequence of Desulfocapsa sulfexigens, a marine deltaproteobacterium specialized in disproportionating inorganic sulfur compounds.</title>
        <authorList>
            <person name="Finster K.W."/>
            <person name="Kjeldsen K.U."/>
            <person name="Kube M."/>
            <person name="Reinhardt R."/>
            <person name="Mussmann M."/>
            <person name="Amann R."/>
            <person name="Schreiber L."/>
        </authorList>
    </citation>
    <scope>NUCLEOTIDE SEQUENCE [LARGE SCALE GENOMIC DNA]</scope>
    <source>
        <strain evidence="2">DSM 10523 / SB164P1</strain>
    </source>
</reference>
<evidence type="ECO:0000313" key="2">
    <source>
        <dbReference type="Proteomes" id="UP000011724"/>
    </source>
</evidence>
<evidence type="ECO:0000313" key="1">
    <source>
        <dbReference type="EMBL" id="CCH47799.1"/>
    </source>
</evidence>
<dbReference type="HOGENOM" id="CLU_3381552_0_0_7"/>
<organism evidence="1 2">
    <name type="scientific">Pseudodesulfovibrio piezophilus (strain DSM 21447 / JCM 15486 / C1TLV30)</name>
    <name type="common">Desulfovibrio piezophilus</name>
    <dbReference type="NCBI Taxonomy" id="1322246"/>
    <lineage>
        <taxon>Bacteria</taxon>
        <taxon>Pseudomonadati</taxon>
        <taxon>Thermodesulfobacteriota</taxon>
        <taxon>Desulfovibrionia</taxon>
        <taxon>Desulfovibrionales</taxon>
        <taxon>Desulfovibrionaceae</taxon>
    </lineage>
</organism>
<proteinExistence type="predicted"/>
<gene>
    <name evidence="1" type="ordered locus">BN4_10562</name>
</gene>
<dbReference type="PATRIC" id="fig|879567.3.peg.582"/>
<dbReference type="Proteomes" id="UP000011724">
    <property type="component" value="Chromosome"/>
</dbReference>
<sequence length="33" mass="3513">MDSEVDGYRVATGCHTAPPFMLIQVGMAASMLL</sequence>
<protein>
    <submittedName>
        <fullName evidence="1">Uncharacterized protein</fullName>
    </submittedName>
</protein>
<keyword evidence="2" id="KW-1185">Reference proteome</keyword>
<dbReference type="KEGG" id="dpi:BN4_10562"/>
<name>M1WNV0_PSEP2</name>
<dbReference type="EMBL" id="FO203427">
    <property type="protein sequence ID" value="CCH47799.1"/>
    <property type="molecule type" value="Genomic_DNA"/>
</dbReference>